<reference evidence="10 11" key="3">
    <citation type="submission" date="2019-11" db="EMBL/GenBank/DDBJ databases">
        <title>Implementation of targeted gown and glove precautions to prevent Staphylococcus aureus acquisition in community-based nursing homes.</title>
        <authorList>
            <person name="Stine O.C."/>
        </authorList>
    </citation>
    <scope>NUCLEOTIDE SEQUENCE [LARGE SCALE GENOMIC DNA]</scope>
    <source>
        <strain evidence="5 11">S_2023.LVRQ.AN</strain>
        <strain evidence="4 10">S_4031.LGMP.AI</strain>
    </source>
</reference>
<evidence type="ECO:0000313" key="14">
    <source>
        <dbReference type="Proteomes" id="UP000561555"/>
    </source>
</evidence>
<evidence type="ECO:0000313" key="10">
    <source>
        <dbReference type="Proteomes" id="UP000433366"/>
    </source>
</evidence>
<sequence>MGNTTYLKINSENDVDLQDILNDFINCFCKGYVEIKTKYKLLPIFKINFHKNNLPHLLGLHYTHKKVSAKKIIGRIAEGKITHESIKKHYEYSNIKDRLINYNFLHKCFIDKEIRLCVIVPKNSINPQKIDVAFIDDKNSQVMILGLRKSNNNDFYSPATMYVLGKNSSYRRMRRTHVISIEWKN</sequence>
<dbReference type="EMBL" id="FJNR01000020">
    <property type="protein sequence ID" value="CZQ69884.1"/>
    <property type="molecule type" value="Genomic_DNA"/>
</dbReference>
<protein>
    <recommendedName>
        <fullName evidence="1">Phage-Barnase-EndoU-ColicinE5/D-RelE like nuclease 4 domain-containing protein</fullName>
    </recommendedName>
</protein>
<dbReference type="InterPro" id="IPR041420">
    <property type="entry name" value="PBECR4"/>
</dbReference>
<dbReference type="EMBL" id="JAAJIY010000108">
    <property type="protein sequence ID" value="NGK22548.1"/>
    <property type="molecule type" value="Genomic_DNA"/>
</dbReference>
<dbReference type="Proteomes" id="UP000434412">
    <property type="component" value="Unassembled WGS sequence"/>
</dbReference>
<dbReference type="Pfam" id="PF18813">
    <property type="entry name" value="PBECR4"/>
    <property type="match status" value="1"/>
</dbReference>
<dbReference type="EMBL" id="WPVZ01000086">
    <property type="protein sequence ID" value="MVL44076.1"/>
    <property type="molecule type" value="Genomic_DNA"/>
</dbReference>
<reference evidence="6 12" key="5">
    <citation type="submission" date="2020-02" db="EMBL/GenBank/DDBJ databases">
        <title>Novel Insights Into The Classification of Staphylococcal Beta-Lactamases In Relation To The Cefazolin Inoculum Effect.</title>
        <authorList>
            <person name="Carvajal L.P."/>
            <person name="Rincon S."/>
            <person name="Echeverri A."/>
            <person name="Porras J."/>
            <person name="Rios R."/>
            <person name="Ordonez K."/>
            <person name="Seas C."/>
            <person name="Gomez-Villegas S."/>
            <person name="Diaz L."/>
            <person name="Arias C.A."/>
            <person name="Reyes J."/>
        </authorList>
    </citation>
    <scope>NUCLEOTIDE SEQUENCE [LARGE SCALE GENOMIC DNA]</scope>
    <source>
        <strain evidence="6 12">UP127</strain>
    </source>
</reference>
<name>A0A0T7M5T3_STAAU</name>
<dbReference type="Proteomes" id="UP000547874">
    <property type="component" value="Unassembled WGS sequence"/>
</dbReference>
<evidence type="ECO:0000313" key="11">
    <source>
        <dbReference type="Proteomes" id="UP000434412"/>
    </source>
</evidence>
<reference evidence="13 14" key="4">
    <citation type="journal article" date="2020" name="J. Antimicrob. Chemother.">
        <title>Detection of heterogeneous vancomycin intermediate resistance in MRSA isolates from Latin America.</title>
        <authorList>
            <person name="Castro B.E."/>
            <person name="Berrio M."/>
            <person name="Vargas M.L."/>
            <person name="Carvajal L.P."/>
            <person name="Millan L.V."/>
            <person name="Rios R."/>
            <person name="Hernandez A.K."/>
            <person name="Rincon S."/>
            <person name="Cubides P."/>
            <person name="Forero E."/>
            <person name="Dinh A."/>
            <person name="Seas C."/>
            <person name="Munita J.M."/>
            <person name="Arias C.A."/>
            <person name="Reyes J."/>
            <person name="Diaz L."/>
        </authorList>
    </citation>
    <scope>NUCLEOTIDE SEQUENCE [LARGE SCALE GENOMIC DNA]</scope>
    <source>
        <strain evidence="7 13">UE1097</strain>
        <strain evidence="8 14">UP89</strain>
    </source>
</reference>
<feature type="domain" description="Phage-Barnase-EndoU-ColicinE5/D-RelE like nuclease 4" evidence="1">
    <location>
        <begin position="17"/>
        <end position="171"/>
    </location>
</feature>
<dbReference type="RefSeq" id="WP_000528632.1">
    <property type="nucleotide sequence ID" value="NC_021670.1"/>
</dbReference>
<reference evidence="2 9" key="1">
    <citation type="submission" date="2015-04" db="EMBL/GenBank/DDBJ databases">
        <authorList>
            <person name="Syromyatnikov M.Y."/>
            <person name="Popov V.N."/>
        </authorList>
    </citation>
    <scope>NUCLEOTIDE SEQUENCE [LARGE SCALE GENOMIC DNA]</scope>
    <source>
        <strain evidence="2 9">AH1</strain>
    </source>
</reference>
<evidence type="ECO:0000313" key="5">
    <source>
        <dbReference type="EMBL" id="MVL44076.1"/>
    </source>
</evidence>
<dbReference type="AlphaFoldDB" id="A0A0T7M5T3"/>
<dbReference type="EMBL" id="JAANDN010000045">
    <property type="protein sequence ID" value="NUY67924.1"/>
    <property type="molecule type" value="Genomic_DNA"/>
</dbReference>
<proteinExistence type="predicted"/>
<evidence type="ECO:0000313" key="13">
    <source>
        <dbReference type="Proteomes" id="UP000547874"/>
    </source>
</evidence>
<evidence type="ECO:0000259" key="1">
    <source>
        <dbReference type="Pfam" id="PF18813"/>
    </source>
</evidence>
<dbReference type="Proteomes" id="UP000433366">
    <property type="component" value="Unassembled WGS sequence"/>
</dbReference>
<evidence type="ECO:0000313" key="8">
    <source>
        <dbReference type="EMBL" id="NUY67924.1"/>
    </source>
</evidence>
<dbReference type="Proteomes" id="UP000039437">
    <property type="component" value="Unassembled WGS sequence"/>
</dbReference>
<dbReference type="EMBL" id="JAANEC010000104">
    <property type="protein sequence ID" value="NUY12880.1"/>
    <property type="molecule type" value="Genomic_DNA"/>
</dbReference>
<dbReference type="EMBL" id="WPRH01000595">
    <property type="protein sequence ID" value="MVI56398.1"/>
    <property type="molecule type" value="Genomic_DNA"/>
</dbReference>
<evidence type="ECO:0000313" key="3">
    <source>
        <dbReference type="EMBL" id="CZQ69884.1"/>
    </source>
</evidence>
<dbReference type="PATRIC" id="fig|1280.3577.peg.3050"/>
<accession>A0A0T7M5T3</accession>
<evidence type="ECO:0000313" key="2">
    <source>
        <dbReference type="EMBL" id="CRI08565.1"/>
    </source>
</evidence>
<organism evidence="2 9">
    <name type="scientific">Staphylococcus aureus</name>
    <dbReference type="NCBI Taxonomy" id="1280"/>
    <lineage>
        <taxon>Bacteria</taxon>
        <taxon>Bacillati</taxon>
        <taxon>Bacillota</taxon>
        <taxon>Bacilli</taxon>
        <taxon>Bacillales</taxon>
        <taxon>Staphylococcaceae</taxon>
        <taxon>Staphylococcus</taxon>
    </lineage>
</organism>
<evidence type="ECO:0000313" key="6">
    <source>
        <dbReference type="EMBL" id="NGK22548.1"/>
    </source>
</evidence>
<dbReference type="KEGG" id="saur:SABB_00028"/>
<gene>
    <name evidence="2" type="ORF">BN1321_190040</name>
    <name evidence="3" type="ORF">ERS391062_02423</name>
    <name evidence="6" type="ORF">G0Z31_13860</name>
    <name evidence="4" type="ORF">GO793_11110</name>
    <name evidence="5" type="ORF">GO941_01020</name>
    <name evidence="7" type="ORF">GQX37_10190</name>
    <name evidence="8" type="ORF">GQX52_04525</name>
</gene>
<evidence type="ECO:0000313" key="12">
    <source>
        <dbReference type="Proteomes" id="UP000478431"/>
    </source>
</evidence>
<dbReference type="Proteomes" id="UP000478431">
    <property type="component" value="Unassembled WGS sequence"/>
</dbReference>
<dbReference type="Proteomes" id="UP000561555">
    <property type="component" value="Unassembled WGS sequence"/>
</dbReference>
<evidence type="ECO:0000313" key="9">
    <source>
        <dbReference type="Proteomes" id="UP000039437"/>
    </source>
</evidence>
<dbReference type="Proteomes" id="UP000070985">
    <property type="component" value="Unassembled WGS sequence"/>
</dbReference>
<dbReference type="EMBL" id="CVOQ01000011">
    <property type="protein sequence ID" value="CRI08565.1"/>
    <property type="molecule type" value="Genomic_DNA"/>
</dbReference>
<reference evidence="3" key="2">
    <citation type="submission" date="2016-02" db="EMBL/GenBank/DDBJ databases">
        <authorList>
            <consortium name="Pathogen Informatics"/>
        </authorList>
    </citation>
    <scope>NUCLEOTIDE SEQUENCE</scope>
    <source>
        <strain evidence="3">1943STDY5698364</strain>
    </source>
</reference>
<evidence type="ECO:0000313" key="7">
    <source>
        <dbReference type="EMBL" id="NUY12880.1"/>
    </source>
</evidence>
<evidence type="ECO:0000313" key="4">
    <source>
        <dbReference type="EMBL" id="MVI56398.1"/>
    </source>
</evidence>